<reference evidence="1 2" key="1">
    <citation type="submission" date="2022-11" db="EMBL/GenBank/DDBJ databases">
        <title>Viruses from the air-sea interface of a natural surface slick.</title>
        <authorList>
            <person name="Rahlff J."/>
            <person name="Holmfeldt K."/>
        </authorList>
    </citation>
    <scope>NUCLEOTIDE SEQUENCE [LARGE SCALE GENOMIC DNA]</scope>
    <source>
        <strain evidence="1 2">SMS4</strain>
    </source>
</reference>
<dbReference type="RefSeq" id="WP_027671184.1">
    <property type="nucleotide sequence ID" value="NZ_JAPJDY010000003.1"/>
</dbReference>
<comment type="caution">
    <text evidence="1">The sequence shown here is derived from an EMBL/GenBank/DDBJ whole genome shotgun (WGS) entry which is preliminary data.</text>
</comment>
<protein>
    <recommendedName>
        <fullName evidence="3">Transmembrane cytochrome oxidase associated protein</fullName>
    </recommendedName>
</protein>
<evidence type="ECO:0000313" key="2">
    <source>
        <dbReference type="Proteomes" id="UP001231109"/>
    </source>
</evidence>
<proteinExistence type="predicted"/>
<organism evidence="1 2">
    <name type="scientific">Rheinheimera baltica</name>
    <dbReference type="NCBI Taxonomy" id="67576"/>
    <lineage>
        <taxon>Bacteria</taxon>
        <taxon>Pseudomonadati</taxon>
        <taxon>Pseudomonadota</taxon>
        <taxon>Gammaproteobacteria</taxon>
        <taxon>Chromatiales</taxon>
        <taxon>Chromatiaceae</taxon>
        <taxon>Rheinheimera</taxon>
    </lineage>
</organism>
<evidence type="ECO:0000313" key="1">
    <source>
        <dbReference type="EMBL" id="MDP5136821.1"/>
    </source>
</evidence>
<accession>A0ABT9I0D4</accession>
<keyword evidence="2" id="KW-1185">Reference proteome</keyword>
<dbReference type="Proteomes" id="UP001231109">
    <property type="component" value="Unassembled WGS sequence"/>
</dbReference>
<gene>
    <name evidence="1" type="ORF">ORJ04_12760</name>
</gene>
<evidence type="ECO:0008006" key="3">
    <source>
        <dbReference type="Google" id="ProtNLM"/>
    </source>
</evidence>
<dbReference type="EMBL" id="JAPJDZ010000031">
    <property type="protein sequence ID" value="MDP5136821.1"/>
    <property type="molecule type" value="Genomic_DNA"/>
</dbReference>
<sequence length="169" mass="18784">MNKKKFLLLFILCCGLPLLAAKLVLEMGWYNGGSSSKGAWQQEEVFLLAASQEKAHWRLAVAPASECSERCQQALYTVQQLYVGLGRKQEHVQPVLLSDASLPEEFNSFTLLAAAQTVPATLQDRILLIDQQGLVLLSYAMPEEADMASTAKAIRQDLLKLLNYDRTKV</sequence>
<name>A0ABT9I0D4_9GAMM</name>